<feature type="chain" id="PRO_5032718436" description="ARID domain-containing protein" evidence="5">
    <location>
        <begin position="24"/>
        <end position="187"/>
    </location>
</feature>
<evidence type="ECO:0000313" key="8">
    <source>
        <dbReference type="Proteomes" id="UP000001645"/>
    </source>
</evidence>
<feature type="region of interest" description="Disordered" evidence="4">
    <location>
        <begin position="126"/>
        <end position="187"/>
    </location>
</feature>
<feature type="signal peptide" evidence="5">
    <location>
        <begin position="1"/>
        <end position="23"/>
    </location>
</feature>
<proteinExistence type="predicted"/>
<reference evidence="7" key="3">
    <citation type="submission" date="2025-09" db="UniProtKB">
        <authorList>
            <consortium name="Ensembl"/>
        </authorList>
    </citation>
    <scope>IDENTIFICATION</scope>
</reference>
<keyword evidence="2" id="KW-0804">Transcription</keyword>
<evidence type="ECO:0000256" key="4">
    <source>
        <dbReference type="SAM" id="MobiDB-lite"/>
    </source>
</evidence>
<dbReference type="InterPro" id="IPR052406">
    <property type="entry name" value="Chromatin_Remodeling_Comp"/>
</dbReference>
<dbReference type="InterPro" id="IPR036431">
    <property type="entry name" value="ARID_dom_sf"/>
</dbReference>
<feature type="compositionally biased region" description="Pro residues" evidence="4">
    <location>
        <begin position="154"/>
        <end position="170"/>
    </location>
</feature>
<keyword evidence="8" id="KW-1185">Reference proteome</keyword>
<dbReference type="GO" id="GO:0003677">
    <property type="term" value="F:DNA binding"/>
    <property type="evidence" value="ECO:0007669"/>
    <property type="project" value="InterPro"/>
</dbReference>
<reference evidence="7" key="2">
    <citation type="submission" date="2025-08" db="UniProtKB">
        <authorList>
            <consortium name="Ensembl"/>
        </authorList>
    </citation>
    <scope>IDENTIFICATION</scope>
</reference>
<evidence type="ECO:0000256" key="5">
    <source>
        <dbReference type="SAM" id="SignalP"/>
    </source>
</evidence>
<dbReference type="GeneTree" id="ENSGT01040000244496"/>
<reference evidence="7 8" key="1">
    <citation type="journal article" date="2010" name="PLoS Biol.">
        <title>Multi-platform next-generation sequencing of the domestic turkey (Meleagris gallopavo): genome assembly and analysis.</title>
        <authorList>
            <person name="Dalloul R.A."/>
            <person name="Long J.A."/>
            <person name="Zimin A.V."/>
            <person name="Aslam L."/>
            <person name="Beal K."/>
            <person name="Blomberg L.A."/>
            <person name="Bouffard P."/>
            <person name="Burt D.W."/>
            <person name="Crasta O."/>
            <person name="Crooijmans R.P."/>
            <person name="Cooper K."/>
            <person name="Coulombe R.A."/>
            <person name="De S."/>
            <person name="Delany M.E."/>
            <person name="Dodgson J.B."/>
            <person name="Dong J.J."/>
            <person name="Evans C."/>
            <person name="Frederickson K.M."/>
            <person name="Flicek P."/>
            <person name="Florea L."/>
            <person name="Folkerts O."/>
            <person name="Groenen M.A."/>
            <person name="Harkins T.T."/>
            <person name="Herrero J."/>
            <person name="Hoffmann S."/>
            <person name="Megens H.J."/>
            <person name="Jiang A."/>
            <person name="de Jong P."/>
            <person name="Kaiser P."/>
            <person name="Kim H."/>
            <person name="Kim K.W."/>
            <person name="Kim S."/>
            <person name="Langenberger D."/>
            <person name="Lee M.K."/>
            <person name="Lee T."/>
            <person name="Mane S."/>
            <person name="Marcais G."/>
            <person name="Marz M."/>
            <person name="McElroy A.P."/>
            <person name="Modise T."/>
            <person name="Nefedov M."/>
            <person name="Notredame C."/>
            <person name="Paton I.R."/>
            <person name="Payne W.S."/>
            <person name="Pertea G."/>
            <person name="Prickett D."/>
            <person name="Puiu D."/>
            <person name="Qioa D."/>
            <person name="Raineri E."/>
            <person name="Ruffier M."/>
            <person name="Salzberg S.L."/>
            <person name="Schatz M.C."/>
            <person name="Scheuring C."/>
            <person name="Schmidt C.J."/>
            <person name="Schroeder S."/>
            <person name="Searle S.M."/>
            <person name="Smith E.J."/>
            <person name="Smith J."/>
            <person name="Sonstegard T.S."/>
            <person name="Stadler P.F."/>
            <person name="Tafer H."/>
            <person name="Tu Z.J."/>
            <person name="Van Tassell C.P."/>
            <person name="Vilella A.J."/>
            <person name="Williams K.P."/>
            <person name="Yorke J.A."/>
            <person name="Zhang L."/>
            <person name="Zhang H.B."/>
            <person name="Zhang X."/>
            <person name="Zhang Y."/>
            <person name="Reed K.M."/>
        </authorList>
    </citation>
    <scope>NUCLEOTIDE SEQUENCE [LARGE SCALE GENOMIC DNA]</scope>
</reference>
<dbReference type="SMART" id="SM00501">
    <property type="entry name" value="BRIGHT"/>
    <property type="match status" value="1"/>
</dbReference>
<name>A0A803XTN3_MELGA</name>
<dbReference type="Pfam" id="PF01388">
    <property type="entry name" value="ARID"/>
    <property type="match status" value="1"/>
</dbReference>
<dbReference type="AlphaFoldDB" id="A0A803XTN3"/>
<sequence length="187" mass="20592">FFFFFYEVLFFFFLIQKWQISTGKNHADQRRKGLAFLDELRQFHHSRGSPFKKIPVVGGKELDLHALYTRVTTLGGFGKVSGSFNLGFPPANLFPKVFSDPRGRRGEPGCREPAYFQRVREGGGWKEEAGRQVGGSALSAERCGGIGVRRPPPRPRPGPVPCPPPPPPGPGGRRGGSGAVRGSLFRL</sequence>
<evidence type="ECO:0000259" key="6">
    <source>
        <dbReference type="PROSITE" id="PS51011"/>
    </source>
</evidence>
<dbReference type="Ensembl" id="ENSMGAT00000024452.1">
    <property type="protein sequence ID" value="ENSMGAP00000022879.1"/>
    <property type="gene ID" value="ENSMGAG00000019866.1"/>
</dbReference>
<dbReference type="SMART" id="SM01014">
    <property type="entry name" value="ARID"/>
    <property type="match status" value="1"/>
</dbReference>
<dbReference type="InParanoid" id="A0A803XTN3"/>
<dbReference type="Gene3D" id="1.10.150.60">
    <property type="entry name" value="ARID DNA-binding domain"/>
    <property type="match status" value="1"/>
</dbReference>
<evidence type="ECO:0000256" key="2">
    <source>
        <dbReference type="ARBA" id="ARBA00023163"/>
    </source>
</evidence>
<dbReference type="SUPFAM" id="SSF46774">
    <property type="entry name" value="ARID-like"/>
    <property type="match status" value="1"/>
</dbReference>
<keyword evidence="3" id="KW-0539">Nucleus</keyword>
<keyword evidence="5" id="KW-0732">Signal</keyword>
<dbReference type="Proteomes" id="UP000001645">
    <property type="component" value="Chromosome 1"/>
</dbReference>
<dbReference type="PANTHER" id="PTHR22970">
    <property type="entry name" value="AT-RICH INTERACTIVE DOMAIN-CONTAINING PROTEIN 2"/>
    <property type="match status" value="1"/>
</dbReference>
<evidence type="ECO:0000256" key="3">
    <source>
        <dbReference type="ARBA" id="ARBA00023242"/>
    </source>
</evidence>
<dbReference type="PANTHER" id="PTHR22970:SF14">
    <property type="entry name" value="AT-RICH INTERACTIVE DOMAIN-CONTAINING PROTEIN 2"/>
    <property type="match status" value="1"/>
</dbReference>
<evidence type="ECO:0000256" key="1">
    <source>
        <dbReference type="ARBA" id="ARBA00023015"/>
    </source>
</evidence>
<dbReference type="PROSITE" id="PS51011">
    <property type="entry name" value="ARID"/>
    <property type="match status" value="1"/>
</dbReference>
<evidence type="ECO:0000313" key="7">
    <source>
        <dbReference type="Ensembl" id="ENSMGAP00000022879.1"/>
    </source>
</evidence>
<organism evidence="7 8">
    <name type="scientific">Meleagris gallopavo</name>
    <name type="common">Wild turkey</name>
    <dbReference type="NCBI Taxonomy" id="9103"/>
    <lineage>
        <taxon>Eukaryota</taxon>
        <taxon>Metazoa</taxon>
        <taxon>Chordata</taxon>
        <taxon>Craniata</taxon>
        <taxon>Vertebrata</taxon>
        <taxon>Euteleostomi</taxon>
        <taxon>Archelosauria</taxon>
        <taxon>Archosauria</taxon>
        <taxon>Dinosauria</taxon>
        <taxon>Saurischia</taxon>
        <taxon>Theropoda</taxon>
        <taxon>Coelurosauria</taxon>
        <taxon>Aves</taxon>
        <taxon>Neognathae</taxon>
        <taxon>Galloanserae</taxon>
        <taxon>Galliformes</taxon>
        <taxon>Phasianidae</taxon>
        <taxon>Meleagridinae</taxon>
        <taxon>Meleagris</taxon>
    </lineage>
</organism>
<protein>
    <recommendedName>
        <fullName evidence="6">ARID domain-containing protein</fullName>
    </recommendedName>
</protein>
<keyword evidence="1" id="KW-0805">Transcription regulation</keyword>
<dbReference type="InterPro" id="IPR001606">
    <property type="entry name" value="ARID_dom"/>
</dbReference>
<accession>A0A803XTN3</accession>
<feature type="domain" description="ARID" evidence="6">
    <location>
        <begin position="30"/>
        <end position="127"/>
    </location>
</feature>